<reference evidence="2 3" key="1">
    <citation type="submission" date="2012-08" db="EMBL/GenBank/DDBJ databases">
        <title>Oryza genome evolution.</title>
        <authorList>
            <person name="Wing R.A."/>
        </authorList>
    </citation>
    <scope>NUCLEOTIDE SEQUENCE</scope>
</reference>
<proteinExistence type="predicted"/>
<protein>
    <submittedName>
        <fullName evidence="2">Uncharacterized protein</fullName>
    </submittedName>
</protein>
<organism evidence="2 3">
    <name type="scientific">Leersia perrieri</name>
    <dbReference type="NCBI Taxonomy" id="77586"/>
    <lineage>
        <taxon>Eukaryota</taxon>
        <taxon>Viridiplantae</taxon>
        <taxon>Streptophyta</taxon>
        <taxon>Embryophyta</taxon>
        <taxon>Tracheophyta</taxon>
        <taxon>Spermatophyta</taxon>
        <taxon>Magnoliopsida</taxon>
        <taxon>Liliopsida</taxon>
        <taxon>Poales</taxon>
        <taxon>Poaceae</taxon>
        <taxon>BOP clade</taxon>
        <taxon>Oryzoideae</taxon>
        <taxon>Oryzeae</taxon>
        <taxon>Oryzinae</taxon>
        <taxon>Leersia</taxon>
    </lineage>
</organism>
<name>A0A0D9WY75_9ORYZ</name>
<dbReference type="EnsemblPlants" id="LPERR07G10260.1">
    <property type="protein sequence ID" value="LPERR07G10260.1"/>
    <property type="gene ID" value="LPERR07G10260"/>
</dbReference>
<dbReference type="AlphaFoldDB" id="A0A0D9WY75"/>
<feature type="region of interest" description="Disordered" evidence="1">
    <location>
        <begin position="1"/>
        <end position="23"/>
    </location>
</feature>
<feature type="region of interest" description="Disordered" evidence="1">
    <location>
        <begin position="91"/>
        <end position="113"/>
    </location>
</feature>
<dbReference type="Gramene" id="LPERR07G10260.1">
    <property type="protein sequence ID" value="LPERR07G10260.1"/>
    <property type="gene ID" value="LPERR07G10260"/>
</dbReference>
<sequence length="113" mass="11697">MLADYTAASSSSSSSSTTAAPSSSSFSSAAAAVSSSSSSLSLGARFNLPKSTLPAWIHAAASPYERPCLLHGPLELRHHNSGQAAVWRSAARRIPHWPPPATGRGGRREARVA</sequence>
<dbReference type="Proteomes" id="UP000032180">
    <property type="component" value="Chromosome 7"/>
</dbReference>
<evidence type="ECO:0000256" key="1">
    <source>
        <dbReference type="SAM" id="MobiDB-lite"/>
    </source>
</evidence>
<reference evidence="3" key="2">
    <citation type="submission" date="2013-12" db="EMBL/GenBank/DDBJ databases">
        <authorList>
            <person name="Yu Y."/>
            <person name="Lee S."/>
            <person name="de Baynast K."/>
            <person name="Wissotski M."/>
            <person name="Liu L."/>
            <person name="Talag J."/>
            <person name="Goicoechea J."/>
            <person name="Angelova A."/>
            <person name="Jetty R."/>
            <person name="Kudrna D."/>
            <person name="Golser W."/>
            <person name="Rivera L."/>
            <person name="Zhang J."/>
            <person name="Wing R."/>
        </authorList>
    </citation>
    <scope>NUCLEOTIDE SEQUENCE</scope>
</reference>
<accession>A0A0D9WY75</accession>
<evidence type="ECO:0000313" key="3">
    <source>
        <dbReference type="Proteomes" id="UP000032180"/>
    </source>
</evidence>
<evidence type="ECO:0000313" key="2">
    <source>
        <dbReference type="EnsemblPlants" id="LPERR07G10260.1"/>
    </source>
</evidence>
<keyword evidence="3" id="KW-1185">Reference proteome</keyword>
<reference evidence="2" key="3">
    <citation type="submission" date="2015-04" db="UniProtKB">
        <authorList>
            <consortium name="EnsemblPlants"/>
        </authorList>
    </citation>
    <scope>IDENTIFICATION</scope>
</reference>
<dbReference type="HOGENOM" id="CLU_2137089_0_0_1"/>